<dbReference type="EC" id="6.3.5.11" evidence="9"/>
<evidence type="ECO:0000256" key="9">
    <source>
        <dbReference type="HAMAP-Rule" id="MF_00027"/>
    </source>
</evidence>
<keyword evidence="7 9" id="KW-0460">Magnesium</keyword>
<evidence type="ECO:0000259" key="10">
    <source>
        <dbReference type="Pfam" id="PF01656"/>
    </source>
</evidence>
<dbReference type="InterPro" id="IPR002586">
    <property type="entry name" value="CobQ/CobB/MinD/ParA_Nub-bd_dom"/>
</dbReference>
<protein>
    <recommendedName>
        <fullName evidence="9">Cobyrinate a,c-diamide synthase</fullName>
        <ecNumber evidence="9">6.3.5.11</ecNumber>
    </recommendedName>
    <alternativeName>
        <fullName evidence="9">Cobyrinic acid a,c-diamide synthetase</fullName>
    </alternativeName>
</protein>
<dbReference type="InterPro" id="IPR029062">
    <property type="entry name" value="Class_I_gatase-like"/>
</dbReference>
<dbReference type="EMBL" id="BMHV01000013">
    <property type="protein sequence ID" value="GGF66466.1"/>
    <property type="molecule type" value="Genomic_DNA"/>
</dbReference>
<comment type="similarity">
    <text evidence="9">Belongs to the CobB/CbiA family.</text>
</comment>
<dbReference type="InterPro" id="IPR027417">
    <property type="entry name" value="P-loop_NTPase"/>
</dbReference>
<feature type="domain" description="CobQ/CobB/MinD/ParA nucleotide binding" evidence="10">
    <location>
        <begin position="7"/>
        <end position="199"/>
    </location>
</feature>
<dbReference type="GO" id="GO:0009236">
    <property type="term" value="P:cobalamin biosynthetic process"/>
    <property type="evidence" value="ECO:0007669"/>
    <property type="project" value="UniProtKB-UniRule"/>
</dbReference>
<feature type="site" description="Increases nucleophilicity of active site Cys" evidence="9">
    <location>
        <position position="440"/>
    </location>
</feature>
<dbReference type="PANTHER" id="PTHR43873:SF1">
    <property type="entry name" value="COBYRINATE A,C-DIAMIDE SYNTHASE"/>
    <property type="match status" value="1"/>
</dbReference>
<dbReference type="Proteomes" id="UP000632498">
    <property type="component" value="Unassembled WGS sequence"/>
</dbReference>
<evidence type="ECO:0000256" key="4">
    <source>
        <dbReference type="ARBA" id="ARBA00022598"/>
    </source>
</evidence>
<dbReference type="PANTHER" id="PTHR43873">
    <property type="entry name" value="COBYRINATE A,C-DIAMIDE SYNTHASE"/>
    <property type="match status" value="1"/>
</dbReference>
<proteinExistence type="inferred from homology"/>
<keyword evidence="8 9" id="KW-0315">Glutamine amidotransferase</keyword>
<dbReference type="PROSITE" id="PS51274">
    <property type="entry name" value="GATASE_COBBQ"/>
    <property type="match status" value="1"/>
</dbReference>
<dbReference type="Pfam" id="PF07685">
    <property type="entry name" value="GATase_3"/>
    <property type="match status" value="1"/>
</dbReference>
<evidence type="ECO:0000256" key="2">
    <source>
        <dbReference type="ARBA" id="ARBA00006205"/>
    </source>
</evidence>
<dbReference type="NCBIfam" id="NF002204">
    <property type="entry name" value="PRK01077.1"/>
    <property type="match status" value="1"/>
</dbReference>
<dbReference type="SUPFAM" id="SSF52317">
    <property type="entry name" value="Class I glutamine amidotransferase-like"/>
    <property type="match status" value="1"/>
</dbReference>
<name>A0A917C0I5_9PROT</name>
<sequence length="445" mass="48220">MSTGKGLIIAAPNSNSGKTFITLGTLRALARKGVSVSSAKVGPDYIDPAFHGAATKRLCPNLDGWAMREDSLHYLLDNLANQSDLIVCEGVMGLFDGATLPANSPSNKDGSPADIARRTGWPVVLVIDANAQAASAAALIHGFATFDKDVHIKGVIFNKVGGPGHVQLLKNACETHIPHIQVLGYVPRKTELALPERHLGLVLAEEHPELEEFLNKSADFLEDHIDLDNLVQLAESSFIPSVCERNAFFAPLGQRIAIAKDKAYAFAYPALLEHWRNAGAELTFFSPLKDEIPDQACDAIYLPGGYPELYATTLAGNADFLNALRNHHDKGTLIFGECGGYMTLGKVLTDRDGRAHEMAGILDLETSFAKRKLHLGYRDVVCKTDTPFGAIGHRLRGHEFHYATIIKEKGTALFECKNASGVTLGPSGLTRNNCFGSFFHLIDSF</sequence>
<evidence type="ECO:0000259" key="11">
    <source>
        <dbReference type="Pfam" id="PF07685"/>
    </source>
</evidence>
<feature type="active site" description="Nucleophile" evidence="9">
    <location>
        <position position="338"/>
    </location>
</feature>
<comment type="function">
    <text evidence="9">Catalyzes the ATP-dependent amidation of the two carboxylate groups at positions a and c of cobyrinate, using either L-glutamine or ammonia as the nitrogen source.</text>
</comment>
<dbReference type="Pfam" id="PF01656">
    <property type="entry name" value="CbiA"/>
    <property type="match status" value="1"/>
</dbReference>
<dbReference type="Gene3D" id="3.40.50.880">
    <property type="match status" value="1"/>
</dbReference>
<keyword evidence="6 9" id="KW-0067">ATP-binding</keyword>
<comment type="pathway">
    <text evidence="9">Cofactor biosynthesis; adenosylcobalamin biosynthesis; cob(II)yrinate a,c-diamide from sirohydrochlorin (anaerobic route): step 10/10.</text>
</comment>
<evidence type="ECO:0000256" key="7">
    <source>
        <dbReference type="ARBA" id="ARBA00022842"/>
    </source>
</evidence>
<dbReference type="InterPro" id="IPR004484">
    <property type="entry name" value="CbiA/CobB_synth"/>
</dbReference>
<keyword evidence="3 9" id="KW-0169">Cobalamin biosynthesis</keyword>
<dbReference type="GO" id="GO:0005524">
    <property type="term" value="F:ATP binding"/>
    <property type="evidence" value="ECO:0007669"/>
    <property type="project" value="UniProtKB-UniRule"/>
</dbReference>
<comment type="similarity">
    <text evidence="2">Belongs to the CobB/CobQ family. CobQ subfamily.</text>
</comment>
<evidence type="ECO:0000256" key="6">
    <source>
        <dbReference type="ARBA" id="ARBA00022840"/>
    </source>
</evidence>
<evidence type="ECO:0000256" key="1">
    <source>
        <dbReference type="ARBA" id="ARBA00001946"/>
    </source>
</evidence>
<reference evidence="12" key="1">
    <citation type="journal article" date="2014" name="Int. J. Syst. Evol. Microbiol.">
        <title>Complete genome sequence of Corynebacterium casei LMG S-19264T (=DSM 44701T), isolated from a smear-ripened cheese.</title>
        <authorList>
            <consortium name="US DOE Joint Genome Institute (JGI-PGF)"/>
            <person name="Walter F."/>
            <person name="Albersmeier A."/>
            <person name="Kalinowski J."/>
            <person name="Ruckert C."/>
        </authorList>
    </citation>
    <scope>NUCLEOTIDE SEQUENCE</scope>
    <source>
        <strain evidence="12">CGMCC 1.15254</strain>
    </source>
</reference>
<organism evidence="12 13">
    <name type="scientific">Terasakiella brassicae</name>
    <dbReference type="NCBI Taxonomy" id="1634917"/>
    <lineage>
        <taxon>Bacteria</taxon>
        <taxon>Pseudomonadati</taxon>
        <taxon>Pseudomonadota</taxon>
        <taxon>Alphaproteobacteria</taxon>
        <taxon>Rhodospirillales</taxon>
        <taxon>Terasakiellaceae</taxon>
        <taxon>Terasakiella</taxon>
    </lineage>
</organism>
<dbReference type="GO" id="GO:0042242">
    <property type="term" value="F:cobyrinic acid a,c-diamide synthase activity"/>
    <property type="evidence" value="ECO:0007669"/>
    <property type="project" value="UniProtKB-UniRule"/>
</dbReference>
<dbReference type="RefSeq" id="WP_188664596.1">
    <property type="nucleotide sequence ID" value="NZ_BMHV01000013.1"/>
</dbReference>
<dbReference type="SUPFAM" id="SSF52540">
    <property type="entry name" value="P-loop containing nucleoside triphosphate hydrolases"/>
    <property type="match status" value="1"/>
</dbReference>
<evidence type="ECO:0000256" key="8">
    <source>
        <dbReference type="ARBA" id="ARBA00022962"/>
    </source>
</evidence>
<dbReference type="HAMAP" id="MF_00027">
    <property type="entry name" value="CobB_CbiA"/>
    <property type="match status" value="1"/>
</dbReference>
<accession>A0A917C0I5</accession>
<keyword evidence="4 9" id="KW-0436">Ligase</keyword>
<dbReference type="InterPro" id="IPR011698">
    <property type="entry name" value="GATase_3"/>
</dbReference>
<keyword evidence="5 9" id="KW-0547">Nucleotide-binding</keyword>
<evidence type="ECO:0000313" key="13">
    <source>
        <dbReference type="Proteomes" id="UP000632498"/>
    </source>
</evidence>
<keyword evidence="13" id="KW-1185">Reference proteome</keyword>
<comment type="catalytic activity">
    <reaction evidence="9">
        <text>cob(II)yrinate + 2 L-glutamine + 2 ATP + 2 H2O = cob(II)yrinate a,c diamide + 2 L-glutamate + 2 ADP + 2 phosphate + 2 H(+)</text>
        <dbReference type="Rhea" id="RHEA:26289"/>
        <dbReference type="ChEBI" id="CHEBI:15377"/>
        <dbReference type="ChEBI" id="CHEBI:15378"/>
        <dbReference type="ChEBI" id="CHEBI:29985"/>
        <dbReference type="ChEBI" id="CHEBI:30616"/>
        <dbReference type="ChEBI" id="CHEBI:43474"/>
        <dbReference type="ChEBI" id="CHEBI:58359"/>
        <dbReference type="ChEBI" id="CHEBI:58537"/>
        <dbReference type="ChEBI" id="CHEBI:58894"/>
        <dbReference type="ChEBI" id="CHEBI:456216"/>
        <dbReference type="EC" id="6.3.5.11"/>
    </reaction>
</comment>
<comment type="domain">
    <text evidence="9">Comprises of two domains. The C-terminal domain contains the binding site for glutamine and catalyzes the hydrolysis of this substrate to glutamate and ammonia. The N-terminal domain is anticipated to bind ATP and cobyrinate and catalyzes the ultimate synthesis of the diamide product. The ammonia produced via the glutaminase domain is probably translocated to the adjacent domain via a molecular tunnel, where it reacts with an activated intermediate.</text>
</comment>
<reference evidence="12" key="2">
    <citation type="submission" date="2020-09" db="EMBL/GenBank/DDBJ databases">
        <authorList>
            <person name="Sun Q."/>
            <person name="Zhou Y."/>
        </authorList>
    </citation>
    <scope>NUCLEOTIDE SEQUENCE</scope>
    <source>
        <strain evidence="12">CGMCC 1.15254</strain>
    </source>
</reference>
<feature type="domain" description="CobB/CobQ-like glutamine amidotransferase" evidence="11">
    <location>
        <begin position="255"/>
        <end position="442"/>
    </location>
</feature>
<comment type="caution">
    <text evidence="12">The sequence shown here is derived from an EMBL/GenBank/DDBJ whole genome shotgun (WGS) entry which is preliminary data.</text>
</comment>
<gene>
    <name evidence="9" type="primary">cbiA</name>
    <name evidence="12" type="ORF">GCM10011332_20730</name>
</gene>
<comment type="miscellaneous">
    <text evidence="9">The a and c carboxylates of cobyrinate are activated for nucleophilic attack via formation of a phosphorylated intermediate by ATP. CbiA catalyzes first the amidation of the c-carboxylate, and then that of the a-carboxylate.</text>
</comment>
<evidence type="ECO:0000256" key="5">
    <source>
        <dbReference type="ARBA" id="ARBA00022741"/>
    </source>
</evidence>
<evidence type="ECO:0000313" key="12">
    <source>
        <dbReference type="EMBL" id="GGF66466.1"/>
    </source>
</evidence>
<dbReference type="AlphaFoldDB" id="A0A917C0I5"/>
<evidence type="ECO:0000256" key="3">
    <source>
        <dbReference type="ARBA" id="ARBA00022573"/>
    </source>
</evidence>
<dbReference type="NCBIfam" id="TIGR00379">
    <property type="entry name" value="cobB"/>
    <property type="match status" value="1"/>
</dbReference>
<comment type="cofactor">
    <cofactor evidence="1 9">
        <name>Mg(2+)</name>
        <dbReference type="ChEBI" id="CHEBI:18420"/>
    </cofactor>
</comment>
<dbReference type="Gene3D" id="3.40.50.300">
    <property type="entry name" value="P-loop containing nucleotide triphosphate hydrolases"/>
    <property type="match status" value="1"/>
</dbReference>